<feature type="signal peptide" evidence="1">
    <location>
        <begin position="1"/>
        <end position="22"/>
    </location>
</feature>
<feature type="domain" description="Thioredoxin-like fold" evidence="2">
    <location>
        <begin position="37"/>
        <end position="93"/>
    </location>
</feature>
<dbReference type="InterPro" id="IPR036249">
    <property type="entry name" value="Thioredoxin-like_sf"/>
</dbReference>
<dbReference type="Proteomes" id="UP000279470">
    <property type="component" value="Unassembled WGS sequence"/>
</dbReference>
<evidence type="ECO:0000313" key="3">
    <source>
        <dbReference type="EMBL" id="RST62190.1"/>
    </source>
</evidence>
<evidence type="ECO:0000313" key="4">
    <source>
        <dbReference type="Proteomes" id="UP000279470"/>
    </source>
</evidence>
<dbReference type="OrthoDB" id="8478320at2"/>
<dbReference type="SUPFAM" id="SSF52833">
    <property type="entry name" value="Thioredoxin-like"/>
    <property type="match status" value="1"/>
</dbReference>
<organism evidence="3 4">
    <name type="scientific">Candidatus Aquarickettsia rohweri</name>
    <dbReference type="NCBI Taxonomy" id="2602574"/>
    <lineage>
        <taxon>Bacteria</taxon>
        <taxon>Pseudomonadati</taxon>
        <taxon>Pseudomonadota</taxon>
        <taxon>Alphaproteobacteria</taxon>
        <taxon>Rickettsiales</taxon>
        <taxon>Candidatus Midichloriaceae</taxon>
        <taxon>Candidatus Aquarickettsia</taxon>
    </lineage>
</organism>
<protein>
    <recommendedName>
        <fullName evidence="2">Thioredoxin-like fold domain-containing protein</fullName>
    </recommendedName>
</protein>
<comment type="caution">
    <text evidence="3">The sequence shown here is derived from an EMBL/GenBank/DDBJ whole genome shotgun (WGS) entry which is preliminary data.</text>
</comment>
<dbReference type="InterPro" id="IPR012336">
    <property type="entry name" value="Thioredoxin-like_fold"/>
</dbReference>
<accession>A0A429XED8</accession>
<dbReference type="AlphaFoldDB" id="A0A429XED8"/>
<reference evidence="4" key="1">
    <citation type="submission" date="2018-11" db="EMBL/GenBank/DDBJ databases">
        <title>Phylogenetic, genomic, and biogeographic characterization of a novel and ubiquitous marine invertebrate-associated Rickettsiales parasite, Candidatus Marinoinvertebrata rohwerii, gen. nov., sp. nov.</title>
        <authorList>
            <person name="Klinges J.G."/>
            <person name="Rosales S.M."/>
            <person name="Mcminds R."/>
            <person name="Shaver E.C."/>
            <person name="Shantz A."/>
            <person name="Peters E.C."/>
            <person name="Burkepile D.E."/>
            <person name="Silliman B.R."/>
            <person name="Vega Thurber R.L."/>
        </authorList>
    </citation>
    <scope>NUCLEOTIDE SEQUENCE [LARGE SCALE GENOMIC DNA]</scope>
    <source>
        <strain evidence="4">a_cerv_44</strain>
    </source>
</reference>
<gene>
    <name evidence="3" type="ORF">EIC27_06525</name>
</gene>
<keyword evidence="1" id="KW-0732">Signal</keyword>
<name>A0A429XED8_9RICK</name>
<dbReference type="EMBL" id="RXFM01000119">
    <property type="protein sequence ID" value="RST62190.1"/>
    <property type="molecule type" value="Genomic_DNA"/>
</dbReference>
<proteinExistence type="predicted"/>
<sequence length="93" mass="10797">MKNKRYILLFILFFLISTISYADNVEANKLQILKLKEDDHYIGNTKAKVTIVTYSSLSCPGCATFHENILPKIKKDYIDSGKLLYIFRDYPNN</sequence>
<evidence type="ECO:0000256" key="1">
    <source>
        <dbReference type="SAM" id="SignalP"/>
    </source>
</evidence>
<feature type="chain" id="PRO_5019152644" description="Thioredoxin-like fold domain-containing protein" evidence="1">
    <location>
        <begin position="23"/>
        <end position="93"/>
    </location>
</feature>
<dbReference type="Gene3D" id="3.40.30.10">
    <property type="entry name" value="Glutaredoxin"/>
    <property type="match status" value="1"/>
</dbReference>
<dbReference type="Pfam" id="PF13462">
    <property type="entry name" value="Thioredoxin_4"/>
    <property type="match status" value="1"/>
</dbReference>
<evidence type="ECO:0000259" key="2">
    <source>
        <dbReference type="Pfam" id="PF13462"/>
    </source>
</evidence>
<keyword evidence="4" id="KW-1185">Reference proteome</keyword>